<comment type="caution">
    <text evidence="1">The sequence shown here is derived from an EMBL/GenBank/DDBJ whole genome shotgun (WGS) entry which is preliminary data.</text>
</comment>
<dbReference type="InterPro" id="IPR012386">
    <property type="entry name" value="Cyclic-nucl_3Pdiesterase"/>
</dbReference>
<dbReference type="GO" id="GO:0004113">
    <property type="term" value="F:2',3'-cyclic-nucleotide 3'-phosphodiesterase activity"/>
    <property type="evidence" value="ECO:0007669"/>
    <property type="project" value="TreeGrafter"/>
</dbReference>
<dbReference type="InterPro" id="IPR009097">
    <property type="entry name" value="Cyclic_Pdiesterase"/>
</dbReference>
<protein>
    <recommendedName>
        <fullName evidence="3">2'-5' RNA ligase</fullName>
    </recommendedName>
</protein>
<dbReference type="Gene3D" id="3.90.1140.10">
    <property type="entry name" value="Cyclic phosphodiesterase"/>
    <property type="match status" value="1"/>
</dbReference>
<organism evidence="1 2">
    <name type="scientific">Hoeflea marina</name>
    <dbReference type="NCBI Taxonomy" id="274592"/>
    <lineage>
        <taxon>Bacteria</taxon>
        <taxon>Pseudomonadati</taxon>
        <taxon>Pseudomonadota</taxon>
        <taxon>Alphaproteobacteria</taxon>
        <taxon>Hyphomicrobiales</taxon>
        <taxon>Rhizobiaceae</taxon>
        <taxon>Hoeflea</taxon>
    </lineage>
</organism>
<gene>
    <name evidence="1" type="ORF">DFR52_1111</name>
</gene>
<proteinExistence type="predicted"/>
<dbReference type="SUPFAM" id="SSF55144">
    <property type="entry name" value="LigT-like"/>
    <property type="match status" value="1"/>
</dbReference>
<dbReference type="EMBL" id="QGTR01000011">
    <property type="protein sequence ID" value="PWV95370.1"/>
    <property type="molecule type" value="Genomic_DNA"/>
</dbReference>
<dbReference type="Proteomes" id="UP000246352">
    <property type="component" value="Unassembled WGS sequence"/>
</dbReference>
<dbReference type="AlphaFoldDB" id="A0A317PEJ2"/>
<name>A0A317PEJ2_9HYPH</name>
<dbReference type="RefSeq" id="WP_146215663.1">
    <property type="nucleotide sequence ID" value="NZ_QGTR01000011.1"/>
</dbReference>
<accession>A0A317PEJ2</accession>
<dbReference type="GO" id="GO:0009187">
    <property type="term" value="P:cyclic nucleotide metabolic process"/>
    <property type="evidence" value="ECO:0007669"/>
    <property type="project" value="TreeGrafter"/>
</dbReference>
<dbReference type="PANTHER" id="PTHR28141:SF1">
    <property type="entry name" value="2',3'-CYCLIC-NUCLEOTIDE 3'-PHOSPHODIESTERASE"/>
    <property type="match status" value="1"/>
</dbReference>
<evidence type="ECO:0000313" key="1">
    <source>
        <dbReference type="EMBL" id="PWV95370.1"/>
    </source>
</evidence>
<keyword evidence="2" id="KW-1185">Reference proteome</keyword>
<evidence type="ECO:0000313" key="2">
    <source>
        <dbReference type="Proteomes" id="UP000246352"/>
    </source>
</evidence>
<sequence>MKHCHSIWLMPSDPDHAMLSRIVGRLADEFGTQRFSPHLTLVEDMGRPADELAALLDRDFSGRAAFEAPVAAVSGLPLFFRSLFAAFAAEGPLLELKRTAVTTFGRGDIDSFLPHISLAYGVTEEKKPPAIARLNAELAGRTIRFDSIVVAASGQEIPIEDWAIAARLRLG</sequence>
<evidence type="ECO:0008006" key="3">
    <source>
        <dbReference type="Google" id="ProtNLM"/>
    </source>
</evidence>
<reference evidence="1 2" key="1">
    <citation type="submission" date="2018-05" db="EMBL/GenBank/DDBJ databases">
        <title>Genomic Encyclopedia of Type Strains, Phase IV (KMG-IV): sequencing the most valuable type-strain genomes for metagenomic binning, comparative biology and taxonomic classification.</title>
        <authorList>
            <person name="Goeker M."/>
        </authorList>
    </citation>
    <scope>NUCLEOTIDE SEQUENCE [LARGE SCALE GENOMIC DNA]</scope>
    <source>
        <strain evidence="1 2">DSM 16791</strain>
    </source>
</reference>
<dbReference type="PANTHER" id="PTHR28141">
    <property type="entry name" value="2',3'-CYCLIC-NUCLEOTIDE 3'-PHOSPHODIESTERASE"/>
    <property type="match status" value="1"/>
</dbReference>
<dbReference type="OrthoDB" id="1492719at2"/>